<dbReference type="RefSeq" id="WP_092862000.1">
    <property type="nucleotide sequence ID" value="NZ_FOQH01000008.1"/>
</dbReference>
<dbReference type="InterPro" id="IPR014710">
    <property type="entry name" value="RmlC-like_jellyroll"/>
</dbReference>
<dbReference type="AlphaFoldDB" id="A0A1I3K1E3"/>
<evidence type="ECO:0000313" key="3">
    <source>
        <dbReference type="EMBL" id="SFI66120.1"/>
    </source>
</evidence>
<feature type="signal peptide" evidence="1">
    <location>
        <begin position="1"/>
        <end position="32"/>
    </location>
</feature>
<evidence type="ECO:0000313" key="4">
    <source>
        <dbReference type="Proteomes" id="UP000199377"/>
    </source>
</evidence>
<sequence length="143" mass="15183">MTATLPRAALSRPGAVPALAALLALACLPALAQEPPTENQGLSGQLLHEMPLAPEFAETGGRILRTRLLRVAPGGVVARHSHAERPSIEYVLSGEATEHLDDGTTTVYRAGDVIPADHSKTHWWTIGDQPVEILAVDIHLPPS</sequence>
<proteinExistence type="predicted"/>
<evidence type="ECO:0000259" key="2">
    <source>
        <dbReference type="Pfam" id="PF07883"/>
    </source>
</evidence>
<dbReference type="Gene3D" id="2.60.120.10">
    <property type="entry name" value="Jelly Rolls"/>
    <property type="match status" value="1"/>
</dbReference>
<dbReference type="PROSITE" id="PS51257">
    <property type="entry name" value="PROKAR_LIPOPROTEIN"/>
    <property type="match status" value="1"/>
</dbReference>
<evidence type="ECO:0000256" key="1">
    <source>
        <dbReference type="SAM" id="SignalP"/>
    </source>
</evidence>
<dbReference type="EMBL" id="FOQH01000008">
    <property type="protein sequence ID" value="SFI66120.1"/>
    <property type="molecule type" value="Genomic_DNA"/>
</dbReference>
<dbReference type="SUPFAM" id="SSF51182">
    <property type="entry name" value="RmlC-like cupins"/>
    <property type="match status" value="1"/>
</dbReference>
<name>A0A1I3K1E3_9RHOB</name>
<dbReference type="STRING" id="1114924.SAMN05216258_108248"/>
<accession>A0A1I3K1E3</accession>
<organism evidence="3 4">
    <name type="scientific">Albimonas pacifica</name>
    <dbReference type="NCBI Taxonomy" id="1114924"/>
    <lineage>
        <taxon>Bacteria</taxon>
        <taxon>Pseudomonadati</taxon>
        <taxon>Pseudomonadota</taxon>
        <taxon>Alphaproteobacteria</taxon>
        <taxon>Rhodobacterales</taxon>
        <taxon>Paracoccaceae</taxon>
        <taxon>Albimonas</taxon>
    </lineage>
</organism>
<keyword evidence="4" id="KW-1185">Reference proteome</keyword>
<gene>
    <name evidence="3" type="ORF">SAMN05216258_108248</name>
</gene>
<reference evidence="3 4" key="1">
    <citation type="submission" date="2016-10" db="EMBL/GenBank/DDBJ databases">
        <authorList>
            <person name="de Groot N.N."/>
        </authorList>
    </citation>
    <scope>NUCLEOTIDE SEQUENCE [LARGE SCALE GENOMIC DNA]</scope>
    <source>
        <strain evidence="3 4">CGMCC 1.11030</strain>
    </source>
</reference>
<dbReference type="OrthoDB" id="8561853at2"/>
<dbReference type="Proteomes" id="UP000199377">
    <property type="component" value="Unassembled WGS sequence"/>
</dbReference>
<dbReference type="Pfam" id="PF07883">
    <property type="entry name" value="Cupin_2"/>
    <property type="match status" value="1"/>
</dbReference>
<dbReference type="InterPro" id="IPR013096">
    <property type="entry name" value="Cupin_2"/>
</dbReference>
<keyword evidence="1" id="KW-0732">Signal</keyword>
<dbReference type="InterPro" id="IPR011051">
    <property type="entry name" value="RmlC_Cupin_sf"/>
</dbReference>
<protein>
    <submittedName>
        <fullName evidence="3">Cupin domain protein</fullName>
    </submittedName>
</protein>
<feature type="domain" description="Cupin type-2" evidence="2">
    <location>
        <begin position="68"/>
        <end position="136"/>
    </location>
</feature>
<feature type="chain" id="PRO_5011435815" evidence="1">
    <location>
        <begin position="33"/>
        <end position="143"/>
    </location>
</feature>